<reference evidence="2 3" key="1">
    <citation type="submission" date="2014-07" db="EMBL/GenBank/DDBJ databases">
        <title>Genome Sequence of Rhodococcus opacus Strain R7, a Biodegrader of Mono- and Polycyclic Aromatic Hydrocarbons.</title>
        <authorList>
            <person name="Di Gennaro P."/>
            <person name="Zampolli J."/>
            <person name="Presti I."/>
            <person name="Cappelletti M."/>
            <person name="D'Ursi P."/>
            <person name="Orro A."/>
            <person name="Mezzelani A."/>
            <person name="Milanesi L."/>
        </authorList>
    </citation>
    <scope>NUCLEOTIDE SEQUENCE [LARGE SCALE GENOMIC DNA]</scope>
    <source>
        <strain evidence="2 3">R7</strain>
    </source>
</reference>
<organism evidence="2 3">
    <name type="scientific">Rhodococcus opacus</name>
    <name type="common">Nocardia opaca</name>
    <dbReference type="NCBI Taxonomy" id="37919"/>
    <lineage>
        <taxon>Bacteria</taxon>
        <taxon>Bacillati</taxon>
        <taxon>Actinomycetota</taxon>
        <taxon>Actinomycetes</taxon>
        <taxon>Mycobacteriales</taxon>
        <taxon>Nocardiaceae</taxon>
        <taxon>Rhodococcus</taxon>
    </lineage>
</organism>
<feature type="transmembrane region" description="Helical" evidence="1">
    <location>
        <begin position="57"/>
        <end position="79"/>
    </location>
</feature>
<gene>
    <name evidence="2" type="ORF">EP51_33320</name>
</gene>
<keyword evidence="1" id="KW-1133">Transmembrane helix</keyword>
<evidence type="ECO:0000256" key="1">
    <source>
        <dbReference type="SAM" id="Phobius"/>
    </source>
</evidence>
<accession>A0A076EVN3</accession>
<proteinExistence type="predicted"/>
<dbReference type="RefSeq" id="WP_128641601.1">
    <property type="nucleotide sequence ID" value="NZ_CP008947.1"/>
</dbReference>
<dbReference type="AlphaFoldDB" id="A0A076EVN3"/>
<protein>
    <submittedName>
        <fullName evidence="2">Membrane protein</fullName>
    </submittedName>
</protein>
<evidence type="ECO:0000313" key="3">
    <source>
        <dbReference type="Proteomes" id="UP000028488"/>
    </source>
</evidence>
<keyword evidence="1" id="KW-0812">Transmembrane</keyword>
<evidence type="ECO:0000313" key="2">
    <source>
        <dbReference type="EMBL" id="AII09257.1"/>
    </source>
</evidence>
<dbReference type="Proteomes" id="UP000028488">
    <property type="component" value="Chromosome"/>
</dbReference>
<dbReference type="eggNOG" id="ENOG5031EP2">
    <property type="taxonomic scope" value="Bacteria"/>
</dbReference>
<name>A0A076EVN3_RHOOP</name>
<sequence length="191" mass="20869">MRPRTAAVNRVIVLLVGLALLGFGAYAMAWDLQVPIVREWVSRYDRARVTALPDQDWWGWALAATVVVGLVFGIVLLALDLTRRRTSPVAVPDRESGTYVTVDLGSLANGVASELAQYPGVRQTRARAVIERGLPTLSIVVTADPTLDIYDFTRKSEDVASWVASTLGGEEVATQVLLHLDRADHPVHVEN</sequence>
<keyword evidence="1" id="KW-0472">Membrane</keyword>
<dbReference type="EMBL" id="CP008947">
    <property type="protein sequence ID" value="AII09257.1"/>
    <property type="molecule type" value="Genomic_DNA"/>
</dbReference>